<dbReference type="HOGENOM" id="CLU_068054_0_0_11"/>
<dbReference type="Proteomes" id="UP000000844">
    <property type="component" value="Chromosome"/>
</dbReference>
<keyword evidence="3" id="KW-1185">Reference proteome</keyword>
<dbReference type="EMBL" id="CP001778">
    <property type="protein sequence ID" value="ADD43217.1"/>
    <property type="molecule type" value="Genomic_DNA"/>
</dbReference>
<feature type="transmembrane region" description="Helical" evidence="1">
    <location>
        <begin position="263"/>
        <end position="288"/>
    </location>
</feature>
<proteinExistence type="predicted"/>
<accession>D3PWJ5</accession>
<sequence length="341" mass="37235">MLERRFRRLLRVYPAWYRRVRGEEMLTTLMDAAQGRHRPSASERLDVVFGGMRKQLSSGSVSAAVAGVFVALFVATLGAIGGAVAGWHTAADLPDDAAADRIARQTIPDMDDVKTYKDRSLFGWVEEHGDLYDTRYITNRENDEFAGHMVYQMEHKANDYARLHGVKERLEAAGWNVRLVRKDSTSVEFTATRDGIDLWGYTSHGPSHPRISTIDITRATPTPVPVLTVTGLIIGALLGWTVTNRLARRISHGPTGRRVVTSALLGIGSCLLALPTAINVYFVAASLALPREPVPIWLAYTTAPESQVALLGTAALALALLCAALPIPTHRLTQSNPTTAT</sequence>
<dbReference type="STRING" id="446470.Snas_3555"/>
<feature type="transmembrane region" description="Helical" evidence="1">
    <location>
        <begin position="224"/>
        <end position="242"/>
    </location>
</feature>
<dbReference type="AlphaFoldDB" id="D3PWJ5"/>
<evidence type="ECO:0000256" key="1">
    <source>
        <dbReference type="SAM" id="Phobius"/>
    </source>
</evidence>
<evidence type="ECO:0000313" key="3">
    <source>
        <dbReference type="Proteomes" id="UP000000844"/>
    </source>
</evidence>
<keyword evidence="1" id="KW-0812">Transmembrane</keyword>
<gene>
    <name evidence="2" type="ordered locus">Snas_3555</name>
</gene>
<feature type="transmembrane region" description="Helical" evidence="1">
    <location>
        <begin position="308"/>
        <end position="327"/>
    </location>
</feature>
<organism evidence="2 3">
    <name type="scientific">Stackebrandtia nassauensis (strain DSM 44728 / CIP 108903 / NRRL B-16338 / NBRC 102104 / LLR-40K-21)</name>
    <dbReference type="NCBI Taxonomy" id="446470"/>
    <lineage>
        <taxon>Bacteria</taxon>
        <taxon>Bacillati</taxon>
        <taxon>Actinomycetota</taxon>
        <taxon>Actinomycetes</taxon>
        <taxon>Glycomycetales</taxon>
        <taxon>Glycomycetaceae</taxon>
        <taxon>Stackebrandtia</taxon>
    </lineage>
</organism>
<keyword evidence="1" id="KW-1133">Transmembrane helix</keyword>
<keyword evidence="1" id="KW-0472">Membrane</keyword>
<reference evidence="2 3" key="1">
    <citation type="journal article" date="2009" name="Stand. Genomic Sci.">
        <title>Complete genome sequence of Stackebrandtia nassauensis type strain (LLR-40K-21).</title>
        <authorList>
            <person name="Munk C."/>
            <person name="Lapidus A."/>
            <person name="Copeland A."/>
            <person name="Jando M."/>
            <person name="Mayilraj S."/>
            <person name="Glavina Del Rio T."/>
            <person name="Nolan M."/>
            <person name="Chen F."/>
            <person name="Lucas S."/>
            <person name="Tice H."/>
            <person name="Cheng J.F."/>
            <person name="Han C."/>
            <person name="Detter J.C."/>
            <person name="Bruce D."/>
            <person name="Goodwin L."/>
            <person name="Chain P."/>
            <person name="Pitluck S."/>
            <person name="Goker M."/>
            <person name="Ovchinikova G."/>
            <person name="Pati A."/>
            <person name="Ivanova N."/>
            <person name="Mavromatis K."/>
            <person name="Chen A."/>
            <person name="Palaniappan K."/>
            <person name="Land M."/>
            <person name="Hauser L."/>
            <person name="Chang Y.J."/>
            <person name="Jeffries C.D."/>
            <person name="Bristow J."/>
            <person name="Eisen J.A."/>
            <person name="Markowitz V."/>
            <person name="Hugenholtz P."/>
            <person name="Kyrpides N.C."/>
            <person name="Klenk H.P."/>
        </authorList>
    </citation>
    <scope>NUCLEOTIDE SEQUENCE [LARGE SCALE GENOMIC DNA]</scope>
    <source>
        <strain evidence="3">DSM 44728 / CIP 108903 / NRRL B-16338 / NBRC 102104 / LLR-40K-21</strain>
    </source>
</reference>
<feature type="transmembrane region" description="Helical" evidence="1">
    <location>
        <begin position="61"/>
        <end position="87"/>
    </location>
</feature>
<dbReference type="eggNOG" id="ENOG50348RK">
    <property type="taxonomic scope" value="Bacteria"/>
</dbReference>
<name>D3PWJ5_STANL</name>
<evidence type="ECO:0000313" key="2">
    <source>
        <dbReference type="EMBL" id="ADD43217.1"/>
    </source>
</evidence>
<dbReference type="KEGG" id="sna:Snas_3555"/>
<protein>
    <submittedName>
        <fullName evidence="2">Uncharacterized protein</fullName>
    </submittedName>
</protein>